<dbReference type="InterPro" id="IPR036271">
    <property type="entry name" value="Tet_transcr_reg_TetR-rel_C_sf"/>
</dbReference>
<evidence type="ECO:0000256" key="2">
    <source>
        <dbReference type="PROSITE-ProRule" id="PRU00335"/>
    </source>
</evidence>
<dbReference type="InterPro" id="IPR001647">
    <property type="entry name" value="HTH_TetR"/>
</dbReference>
<name>A0A1W1HFQ7_9BACT</name>
<feature type="domain" description="HTH tetR-type" evidence="3">
    <location>
        <begin position="54"/>
        <end position="114"/>
    </location>
</feature>
<evidence type="ECO:0000259" key="3">
    <source>
        <dbReference type="PROSITE" id="PS50977"/>
    </source>
</evidence>
<dbReference type="Gene3D" id="1.10.10.60">
    <property type="entry name" value="Homeodomain-like"/>
    <property type="match status" value="1"/>
</dbReference>
<evidence type="ECO:0000256" key="1">
    <source>
        <dbReference type="ARBA" id="ARBA00023125"/>
    </source>
</evidence>
<dbReference type="PANTHER" id="PTHR43479:SF11">
    <property type="entry name" value="ACREF_ENVCD OPERON REPRESSOR-RELATED"/>
    <property type="match status" value="1"/>
</dbReference>
<dbReference type="Proteomes" id="UP000191931">
    <property type="component" value="Unassembled WGS sequence"/>
</dbReference>
<dbReference type="Pfam" id="PF08359">
    <property type="entry name" value="TetR_C_4"/>
    <property type="match status" value="1"/>
</dbReference>
<proteinExistence type="predicted"/>
<dbReference type="PRINTS" id="PR00455">
    <property type="entry name" value="HTHTETR"/>
</dbReference>
<keyword evidence="1 2" id="KW-0238">DNA-binding</keyword>
<dbReference type="PANTHER" id="PTHR43479">
    <property type="entry name" value="ACREF/ENVCD OPERON REPRESSOR-RELATED"/>
    <property type="match status" value="1"/>
</dbReference>
<dbReference type="EMBL" id="FWEV01000224">
    <property type="protein sequence ID" value="SLM31307.1"/>
    <property type="molecule type" value="Genomic_DNA"/>
</dbReference>
<sequence length="244" mass="27856">MFKNHVKHYFYVDACSVVDVSILKGACNLVASKNRQKIVSEKDITKNDSLSLRPEVSKRLEEAVLDIFSNSDFHKANIRDVAKAAGVSFSTIYKHFGSKEQLVFTFVDIWLSKLTERIVDHLQGIENLKEKLRKVLWLQLDYYERNPHLGRIIFMTLPMATWMADETFEQKKMITLYLDVLKKGQEEGVLNSKVRAGILLDFMMGLVQRSFVMWVKRGGEGSLAAQANELFEIVWCGITVSGGD</sequence>
<dbReference type="Gene3D" id="1.10.357.10">
    <property type="entry name" value="Tetracycline Repressor, domain 2"/>
    <property type="match status" value="1"/>
</dbReference>
<reference evidence="4 5" key="1">
    <citation type="submission" date="2017-03" db="EMBL/GenBank/DDBJ databases">
        <authorList>
            <person name="Afonso C.L."/>
            <person name="Miller P.J."/>
            <person name="Scott M.A."/>
            <person name="Spackman E."/>
            <person name="Goraichik I."/>
            <person name="Dimitrov K.M."/>
            <person name="Suarez D.L."/>
            <person name="Swayne D.E."/>
        </authorList>
    </citation>
    <scope>NUCLEOTIDE SEQUENCE [LARGE SCALE GENOMIC DNA]</scope>
    <source>
        <strain evidence="4">PRJEB14757</strain>
    </source>
</reference>
<dbReference type="SUPFAM" id="SSF46689">
    <property type="entry name" value="Homeodomain-like"/>
    <property type="match status" value="1"/>
</dbReference>
<evidence type="ECO:0000313" key="4">
    <source>
        <dbReference type="EMBL" id="SLM31307.1"/>
    </source>
</evidence>
<dbReference type="STRING" id="1246637.MTBBW1_300038"/>
<dbReference type="InterPro" id="IPR050624">
    <property type="entry name" value="HTH-type_Tx_Regulator"/>
</dbReference>
<gene>
    <name evidence="4" type="ORF">MTBBW1_300038</name>
</gene>
<dbReference type="PROSITE" id="PS50977">
    <property type="entry name" value="HTH_TETR_2"/>
    <property type="match status" value="1"/>
</dbReference>
<evidence type="ECO:0000313" key="5">
    <source>
        <dbReference type="Proteomes" id="UP000191931"/>
    </source>
</evidence>
<feature type="DNA-binding region" description="H-T-H motif" evidence="2">
    <location>
        <begin position="77"/>
        <end position="96"/>
    </location>
</feature>
<dbReference type="InterPro" id="IPR009057">
    <property type="entry name" value="Homeodomain-like_sf"/>
</dbReference>
<dbReference type="SUPFAM" id="SSF48498">
    <property type="entry name" value="Tetracyclin repressor-like, C-terminal domain"/>
    <property type="match status" value="1"/>
</dbReference>
<dbReference type="AlphaFoldDB" id="A0A1W1HFQ7"/>
<keyword evidence="5" id="KW-1185">Reference proteome</keyword>
<dbReference type="GO" id="GO:0003677">
    <property type="term" value="F:DNA binding"/>
    <property type="evidence" value="ECO:0007669"/>
    <property type="project" value="UniProtKB-UniRule"/>
</dbReference>
<accession>A0A1W1HFQ7</accession>
<dbReference type="Pfam" id="PF00440">
    <property type="entry name" value="TetR_N"/>
    <property type="match status" value="1"/>
</dbReference>
<dbReference type="InterPro" id="IPR013570">
    <property type="entry name" value="Tscrpt_reg_YsiA_C"/>
</dbReference>
<protein>
    <recommendedName>
        <fullName evidence="3">HTH tetR-type domain-containing protein</fullName>
    </recommendedName>
</protein>
<organism evidence="4 5">
    <name type="scientific">Desulfamplus magnetovallimortis</name>
    <dbReference type="NCBI Taxonomy" id="1246637"/>
    <lineage>
        <taxon>Bacteria</taxon>
        <taxon>Pseudomonadati</taxon>
        <taxon>Thermodesulfobacteriota</taxon>
        <taxon>Desulfobacteria</taxon>
        <taxon>Desulfobacterales</taxon>
        <taxon>Desulfobacteraceae</taxon>
        <taxon>Desulfamplus</taxon>
    </lineage>
</organism>